<feature type="transmembrane region" description="Helical" evidence="2">
    <location>
        <begin position="64"/>
        <end position="86"/>
    </location>
</feature>
<evidence type="ECO:0000256" key="2">
    <source>
        <dbReference type="SAM" id="Phobius"/>
    </source>
</evidence>
<protein>
    <submittedName>
        <fullName evidence="3">Uncharacterized protein</fullName>
    </submittedName>
</protein>
<proteinExistence type="predicted"/>
<keyword evidence="2" id="KW-0812">Transmembrane</keyword>
<feature type="coiled-coil region" evidence="1">
    <location>
        <begin position="29"/>
        <end position="63"/>
    </location>
</feature>
<organism evidence="3">
    <name type="scientific">marine metagenome</name>
    <dbReference type="NCBI Taxonomy" id="408172"/>
    <lineage>
        <taxon>unclassified sequences</taxon>
        <taxon>metagenomes</taxon>
        <taxon>ecological metagenomes</taxon>
    </lineage>
</organism>
<reference evidence="3" key="1">
    <citation type="submission" date="2018-05" db="EMBL/GenBank/DDBJ databases">
        <authorList>
            <person name="Lanie J.A."/>
            <person name="Ng W.-L."/>
            <person name="Kazmierczak K.M."/>
            <person name="Andrzejewski T.M."/>
            <person name="Davidsen T.M."/>
            <person name="Wayne K.J."/>
            <person name="Tettelin H."/>
            <person name="Glass J.I."/>
            <person name="Rusch D."/>
            <person name="Podicherti R."/>
            <person name="Tsui H.-C.T."/>
            <person name="Winkler M.E."/>
        </authorList>
    </citation>
    <scope>NUCLEOTIDE SEQUENCE</scope>
</reference>
<feature type="coiled-coil region" evidence="1">
    <location>
        <begin position="228"/>
        <end position="255"/>
    </location>
</feature>
<feature type="non-terminal residue" evidence="3">
    <location>
        <position position="1"/>
    </location>
</feature>
<gene>
    <name evidence="3" type="ORF">METZ01_LOCUS223877</name>
</gene>
<sequence length="333" mass="38127">HEVNVDQGKIKPAARNIYYEIKAQFAGAAEQAKMQYQHTESRIKRLRSELQSIKDRLKNLKVMGFLKIVCYYTLPGLIYVIGDIMFSMELLVKGWGLGANSAFEKYTLAIAIGLAPFFVKHIIDRFFEPNLENGSQRVKKWLTCVYLGLGLLMVMAFCQIAYVRSVFFRFMKTDDGGGNLYNQLFDVYGTAIAWSFILVALMFVIGGGFLLSISSREFSKRKVYNALKKSQDAKQAELETKLETLSDQKRQYVEAETIHTDWGNKEECIEHLENELKYAYKNGFTSELNTAHNSSINGSHVEEIIEGEDNFHNFTRQLVDQYAMNKKGNKYNA</sequence>
<keyword evidence="2" id="KW-1133">Transmembrane helix</keyword>
<feature type="transmembrane region" description="Helical" evidence="2">
    <location>
        <begin position="187"/>
        <end position="213"/>
    </location>
</feature>
<dbReference type="EMBL" id="UINC01053921">
    <property type="protein sequence ID" value="SVB71023.1"/>
    <property type="molecule type" value="Genomic_DNA"/>
</dbReference>
<name>A0A382G8V6_9ZZZZ</name>
<keyword evidence="2" id="KW-0472">Membrane</keyword>
<feature type="transmembrane region" description="Helical" evidence="2">
    <location>
        <begin position="144"/>
        <end position="167"/>
    </location>
</feature>
<evidence type="ECO:0000313" key="3">
    <source>
        <dbReference type="EMBL" id="SVB71023.1"/>
    </source>
</evidence>
<dbReference type="AlphaFoldDB" id="A0A382G8V6"/>
<accession>A0A382G8V6</accession>
<evidence type="ECO:0000256" key="1">
    <source>
        <dbReference type="SAM" id="Coils"/>
    </source>
</evidence>
<keyword evidence="1" id="KW-0175">Coiled coil</keyword>
<feature type="transmembrane region" description="Helical" evidence="2">
    <location>
        <begin position="106"/>
        <end position="123"/>
    </location>
</feature>